<proteinExistence type="predicted"/>
<sequence>MLTKGIRDQKKVKSDTMLTTLLSLVFVPKFWNTEDTNLVDNQLMGFDLTRVILDPIEEADLIVA</sequence>
<dbReference type="Proteomes" id="UP000093510">
    <property type="component" value="Unassembled WGS sequence"/>
</dbReference>
<evidence type="ECO:0000313" key="2">
    <source>
        <dbReference type="Proteomes" id="UP000093510"/>
    </source>
</evidence>
<protein>
    <submittedName>
        <fullName evidence="1">Uncharacterized protein</fullName>
    </submittedName>
</protein>
<organism evidence="1 2">
    <name type="scientific">Flavobacterium crassostreae</name>
    <dbReference type="NCBI Taxonomy" id="1763534"/>
    <lineage>
        <taxon>Bacteria</taxon>
        <taxon>Pseudomonadati</taxon>
        <taxon>Bacteroidota</taxon>
        <taxon>Flavobacteriia</taxon>
        <taxon>Flavobacteriales</taxon>
        <taxon>Flavobacteriaceae</taxon>
        <taxon>Flavobacterium</taxon>
    </lineage>
</organism>
<name>A0A1B9E0F0_9FLAO</name>
<accession>A0A1B9E0F0</accession>
<dbReference type="STRING" id="1763534.GCA_001831475_00617"/>
<keyword evidence="2" id="KW-1185">Reference proteome</keyword>
<gene>
    <name evidence="1" type="ORF">LPBF_08515</name>
</gene>
<dbReference type="AlphaFoldDB" id="A0A1B9E0F0"/>
<comment type="caution">
    <text evidence="1">The sequence shown here is derived from an EMBL/GenBank/DDBJ whole genome shotgun (WGS) entry which is preliminary data.</text>
</comment>
<dbReference type="EMBL" id="LVEP01000029">
    <property type="protein sequence ID" value="OCB75425.1"/>
    <property type="molecule type" value="Genomic_DNA"/>
</dbReference>
<dbReference type="RefSeq" id="WP_066335073.1">
    <property type="nucleotide sequence ID" value="NZ_CP017688.1"/>
</dbReference>
<reference evidence="1 2" key="1">
    <citation type="submission" date="2016-03" db="EMBL/GenBank/DDBJ databases">
        <authorList>
            <person name="Ploux O."/>
        </authorList>
    </citation>
    <scope>NUCLEOTIDE SEQUENCE [LARGE SCALE GENOMIC DNA]</scope>
    <source>
        <strain evidence="1 2">LPB0076</strain>
    </source>
</reference>
<evidence type="ECO:0000313" key="1">
    <source>
        <dbReference type="EMBL" id="OCB75425.1"/>
    </source>
</evidence>